<evidence type="ECO:0000256" key="4">
    <source>
        <dbReference type="ARBA" id="ARBA00022824"/>
    </source>
</evidence>
<feature type="compositionally biased region" description="Polar residues" evidence="8">
    <location>
        <begin position="520"/>
        <end position="543"/>
    </location>
</feature>
<feature type="compositionally biased region" description="Low complexity" evidence="8">
    <location>
        <begin position="1633"/>
        <end position="1645"/>
    </location>
</feature>
<feature type="compositionally biased region" description="Polar residues" evidence="8">
    <location>
        <begin position="134"/>
        <end position="144"/>
    </location>
</feature>
<feature type="region of interest" description="Disordered" evidence="8">
    <location>
        <begin position="485"/>
        <end position="633"/>
    </location>
</feature>
<reference evidence="11" key="2">
    <citation type="submission" date="2016-05" db="EMBL/GenBank/DDBJ databases">
        <title>Comparative analysis highlights variable genome content of wheat rusts and divergence of the mating loci.</title>
        <authorList>
            <person name="Cuomo C.A."/>
            <person name="Bakkeren G."/>
            <person name="Szabo L."/>
            <person name="Khalil H."/>
            <person name="Joly D."/>
            <person name="Goldberg J."/>
            <person name="Young S."/>
            <person name="Zeng Q."/>
            <person name="Fellers J."/>
        </authorList>
    </citation>
    <scope>NUCLEOTIDE SEQUENCE [LARGE SCALE GENOMIC DNA]</scope>
    <source>
        <strain evidence="11">1-1 BBBD Race 1</strain>
    </source>
</reference>
<accession>A0A180H1B7</accession>
<feature type="compositionally biased region" description="Polar residues" evidence="8">
    <location>
        <begin position="833"/>
        <end position="865"/>
    </location>
</feature>
<dbReference type="PANTHER" id="PTHR13402">
    <property type="entry name" value="RGPR-RELATED"/>
    <property type="match status" value="1"/>
</dbReference>
<keyword evidence="4 7" id="KW-0256">Endoplasmic reticulum</keyword>
<dbReference type="GO" id="GO:0070973">
    <property type="term" value="P:protein localization to endoplasmic reticulum exit site"/>
    <property type="evidence" value="ECO:0007669"/>
    <property type="project" value="TreeGrafter"/>
</dbReference>
<feature type="compositionally biased region" description="Polar residues" evidence="8">
    <location>
        <begin position="1672"/>
        <end position="1686"/>
    </location>
</feature>
<evidence type="ECO:0000256" key="6">
    <source>
        <dbReference type="ARBA" id="ARBA00024687"/>
    </source>
</evidence>
<dbReference type="Proteomes" id="UP000005240">
    <property type="component" value="Unassembled WGS sequence"/>
</dbReference>
<feature type="region of interest" description="Disordered" evidence="8">
    <location>
        <begin position="1592"/>
        <end position="1878"/>
    </location>
</feature>
<dbReference type="OrthoDB" id="8918678at2759"/>
<organism evidence="11">
    <name type="scientific">Puccinia triticina (isolate 1-1 / race 1 (BBBD))</name>
    <name type="common">Brown leaf rust fungus</name>
    <dbReference type="NCBI Taxonomy" id="630390"/>
    <lineage>
        <taxon>Eukaryota</taxon>
        <taxon>Fungi</taxon>
        <taxon>Dikarya</taxon>
        <taxon>Basidiomycota</taxon>
        <taxon>Pucciniomycotina</taxon>
        <taxon>Pucciniomycetes</taxon>
        <taxon>Pucciniales</taxon>
        <taxon>Pucciniaceae</taxon>
        <taxon>Puccinia</taxon>
    </lineage>
</organism>
<comment type="function">
    <text evidence="6 7">Involved in the initiation of assembly of the COPII coat required for the formation of transport vesicles from the endoplasmic reticulum (ER) and the selection of cargo molecules. Also involved in autophagy.</text>
</comment>
<feature type="compositionally biased region" description="Polar residues" evidence="8">
    <location>
        <begin position="168"/>
        <end position="210"/>
    </location>
</feature>
<dbReference type="GO" id="GO:0016192">
    <property type="term" value="P:vesicle-mediated transport"/>
    <property type="evidence" value="ECO:0007669"/>
    <property type="project" value="UniProtKB-KW"/>
</dbReference>
<dbReference type="EMBL" id="ADAS02000009">
    <property type="protein sequence ID" value="OAV98153.1"/>
    <property type="molecule type" value="Genomic_DNA"/>
</dbReference>
<feature type="domain" description="Sec16 central conserved" evidence="10">
    <location>
        <begin position="993"/>
        <end position="1144"/>
    </location>
</feature>
<evidence type="ECO:0000256" key="5">
    <source>
        <dbReference type="ARBA" id="ARBA00022892"/>
    </source>
</evidence>
<name>A0A180H1B7_PUCT1</name>
<evidence type="ECO:0000313" key="12">
    <source>
        <dbReference type="EnsemblFungi" id="PTTG_01722-t43_1-p1"/>
    </source>
</evidence>
<dbReference type="Pfam" id="PF12931">
    <property type="entry name" value="TPR_Sec16"/>
    <property type="match status" value="1"/>
</dbReference>
<dbReference type="GO" id="GO:0015031">
    <property type="term" value="P:protein transport"/>
    <property type="evidence" value="ECO:0007669"/>
    <property type="project" value="UniProtKB-KW"/>
</dbReference>
<dbReference type="CDD" id="cd09233">
    <property type="entry name" value="ACE1-Sec16-like"/>
    <property type="match status" value="1"/>
</dbReference>
<evidence type="ECO:0000256" key="1">
    <source>
        <dbReference type="ARBA" id="ARBA00004397"/>
    </source>
</evidence>
<comment type="similarity">
    <text evidence="2 7">Belongs to the SEC16 family.</text>
</comment>
<dbReference type="Gene3D" id="1.25.40.1030">
    <property type="match status" value="1"/>
</dbReference>
<evidence type="ECO:0000256" key="7">
    <source>
        <dbReference type="RuleBase" id="RU364101"/>
    </source>
</evidence>
<feature type="compositionally biased region" description="Polar residues" evidence="8">
    <location>
        <begin position="1317"/>
        <end position="1333"/>
    </location>
</feature>
<proteinExistence type="inferred from homology"/>
<feature type="region of interest" description="Disordered" evidence="8">
    <location>
        <begin position="361"/>
        <end position="380"/>
    </location>
</feature>
<feature type="region of interest" description="Disordered" evidence="8">
    <location>
        <begin position="1893"/>
        <end position="2029"/>
    </location>
</feature>
<evidence type="ECO:0000256" key="2">
    <source>
        <dbReference type="ARBA" id="ARBA00005927"/>
    </source>
</evidence>
<keyword evidence="13" id="KW-1185">Reference proteome</keyword>
<dbReference type="InterPro" id="IPR024340">
    <property type="entry name" value="Sec16_CCD"/>
</dbReference>
<evidence type="ECO:0000259" key="9">
    <source>
        <dbReference type="Pfam" id="PF12931"/>
    </source>
</evidence>
<evidence type="ECO:0000256" key="3">
    <source>
        <dbReference type="ARBA" id="ARBA00022448"/>
    </source>
</evidence>
<keyword evidence="3 7" id="KW-0813">Transport</keyword>
<evidence type="ECO:0000313" key="11">
    <source>
        <dbReference type="EMBL" id="OAV98153.1"/>
    </source>
</evidence>
<feature type="compositionally biased region" description="Low complexity" evidence="8">
    <location>
        <begin position="1687"/>
        <end position="1700"/>
    </location>
</feature>
<reference evidence="11" key="1">
    <citation type="submission" date="2009-11" db="EMBL/GenBank/DDBJ databases">
        <authorList>
            <consortium name="The Broad Institute Genome Sequencing Platform"/>
            <person name="Ward D."/>
            <person name="Feldgarden M."/>
            <person name="Earl A."/>
            <person name="Young S.K."/>
            <person name="Zeng Q."/>
            <person name="Koehrsen M."/>
            <person name="Alvarado L."/>
            <person name="Berlin A."/>
            <person name="Bochicchio J."/>
            <person name="Borenstein D."/>
            <person name="Chapman S.B."/>
            <person name="Chen Z."/>
            <person name="Engels R."/>
            <person name="Freedman E."/>
            <person name="Gellesch M."/>
            <person name="Goldberg J."/>
            <person name="Griggs A."/>
            <person name="Gujja S."/>
            <person name="Heilman E."/>
            <person name="Heiman D."/>
            <person name="Hepburn T."/>
            <person name="Howarth C."/>
            <person name="Jen D."/>
            <person name="Larson L."/>
            <person name="Lewis B."/>
            <person name="Mehta T."/>
            <person name="Park D."/>
            <person name="Pearson M."/>
            <person name="Roberts A."/>
            <person name="Saif S."/>
            <person name="Shea T."/>
            <person name="Shenoy N."/>
            <person name="Sisk P."/>
            <person name="Stolte C."/>
            <person name="Sykes S."/>
            <person name="Thomson T."/>
            <person name="Walk T."/>
            <person name="White J."/>
            <person name="Yandava C."/>
            <person name="Izard J."/>
            <person name="Baranova O.V."/>
            <person name="Blanton J.M."/>
            <person name="Tanner A.C."/>
            <person name="Dewhirst F.E."/>
            <person name="Haas B."/>
            <person name="Nusbaum C."/>
            <person name="Birren B."/>
        </authorList>
    </citation>
    <scope>NUCLEOTIDE SEQUENCE [LARGE SCALE GENOMIC DNA]</scope>
    <source>
        <strain evidence="11">1-1 BBBD Race 1</strain>
    </source>
</reference>
<feature type="compositionally biased region" description="Pro residues" evidence="8">
    <location>
        <begin position="432"/>
        <end position="443"/>
    </location>
</feature>
<feature type="compositionally biased region" description="Polar residues" evidence="8">
    <location>
        <begin position="485"/>
        <end position="502"/>
    </location>
</feature>
<feature type="compositionally biased region" description="Polar residues" evidence="8">
    <location>
        <begin position="1720"/>
        <end position="1741"/>
    </location>
</feature>
<dbReference type="GO" id="GO:0007030">
    <property type="term" value="P:Golgi organization"/>
    <property type="evidence" value="ECO:0007669"/>
    <property type="project" value="TreeGrafter"/>
</dbReference>
<dbReference type="GO" id="GO:0012507">
    <property type="term" value="C:ER to Golgi transport vesicle membrane"/>
    <property type="evidence" value="ECO:0007669"/>
    <property type="project" value="TreeGrafter"/>
</dbReference>
<reference evidence="12 13" key="3">
    <citation type="journal article" date="2017" name="G3 (Bethesda)">
        <title>Comparative analysis highlights variable genome content of wheat rusts and divergence of the mating loci.</title>
        <authorList>
            <person name="Cuomo C.A."/>
            <person name="Bakkeren G."/>
            <person name="Khalil H.B."/>
            <person name="Panwar V."/>
            <person name="Joly D."/>
            <person name="Linning R."/>
            <person name="Sakthikumar S."/>
            <person name="Song X."/>
            <person name="Adiconis X."/>
            <person name="Fan L."/>
            <person name="Goldberg J.M."/>
            <person name="Levin J.Z."/>
            <person name="Young S."/>
            <person name="Zeng Q."/>
            <person name="Anikster Y."/>
            <person name="Bruce M."/>
            <person name="Wang M."/>
            <person name="Yin C."/>
            <person name="McCallum B."/>
            <person name="Szabo L.J."/>
            <person name="Hulbert S."/>
            <person name="Chen X."/>
            <person name="Fellers J.P."/>
        </authorList>
    </citation>
    <scope>NUCLEOTIDE SEQUENCE</scope>
    <source>
        <strain evidence="13">Isolate 1-1 / race 1 (BBBD)</strain>
        <strain evidence="12">isolate 1-1 / race 1 (BBBD)</strain>
    </source>
</reference>
<feature type="region of interest" description="Disordered" evidence="8">
    <location>
        <begin position="405"/>
        <end position="460"/>
    </location>
</feature>
<feature type="compositionally biased region" description="Polar residues" evidence="8">
    <location>
        <begin position="261"/>
        <end position="289"/>
    </location>
</feature>
<dbReference type="InterPro" id="IPR024298">
    <property type="entry name" value="Sec16_Sec23-bd"/>
</dbReference>
<feature type="compositionally biased region" description="Polar residues" evidence="8">
    <location>
        <begin position="218"/>
        <end position="243"/>
    </location>
</feature>
<protein>
    <recommendedName>
        <fullName evidence="7">Protein transport protein sec16</fullName>
    </recommendedName>
</protein>
<dbReference type="EnsemblFungi" id="PTTG_01722-t43_1">
    <property type="protein sequence ID" value="PTTG_01722-t43_1-p1"/>
    <property type="gene ID" value="PTTG_01722"/>
</dbReference>
<feature type="compositionally biased region" description="Polar residues" evidence="8">
    <location>
        <begin position="1772"/>
        <end position="1786"/>
    </location>
</feature>
<keyword evidence="7" id="KW-0072">Autophagy</keyword>
<feature type="compositionally biased region" description="Polar residues" evidence="8">
    <location>
        <begin position="1957"/>
        <end position="1969"/>
    </location>
</feature>
<comment type="subcellular location">
    <subcellularLocation>
        <location evidence="1">Endoplasmic reticulum membrane</location>
        <topology evidence="1">Peripheral membrane protein</topology>
        <orientation evidence="1">Cytoplasmic side</orientation>
    </subcellularLocation>
</comment>
<dbReference type="GO" id="GO:0006914">
    <property type="term" value="P:autophagy"/>
    <property type="evidence" value="ECO:0007669"/>
    <property type="project" value="UniProtKB-KW"/>
</dbReference>
<feature type="region of interest" description="Disordered" evidence="8">
    <location>
        <begin position="56"/>
        <end position="295"/>
    </location>
</feature>
<feature type="domain" description="Sec16 Sec23-binding" evidence="9">
    <location>
        <begin position="1203"/>
        <end position="1559"/>
    </location>
</feature>
<feature type="compositionally biased region" description="Basic and acidic residues" evidence="8">
    <location>
        <begin position="1830"/>
        <end position="1845"/>
    </location>
</feature>
<reference evidence="12" key="4">
    <citation type="submission" date="2025-05" db="UniProtKB">
        <authorList>
            <consortium name="EnsemblFungi"/>
        </authorList>
    </citation>
    <scope>IDENTIFICATION</scope>
    <source>
        <strain evidence="12">isolate 1-1 / race 1 (BBBD)</strain>
    </source>
</reference>
<feature type="compositionally biased region" description="Polar residues" evidence="8">
    <location>
        <begin position="876"/>
        <end position="889"/>
    </location>
</feature>
<dbReference type="PANTHER" id="PTHR13402:SF6">
    <property type="entry name" value="SECRETORY 16, ISOFORM I"/>
    <property type="match status" value="1"/>
</dbReference>
<feature type="compositionally biased region" description="Basic and acidic residues" evidence="8">
    <location>
        <begin position="1814"/>
        <end position="1824"/>
    </location>
</feature>
<feature type="compositionally biased region" description="Polar residues" evidence="8">
    <location>
        <begin position="913"/>
        <end position="924"/>
    </location>
</feature>
<feature type="compositionally biased region" description="Polar residues" evidence="8">
    <location>
        <begin position="702"/>
        <end position="713"/>
    </location>
</feature>
<dbReference type="GO" id="GO:0070971">
    <property type="term" value="C:endoplasmic reticulum exit site"/>
    <property type="evidence" value="ECO:0007669"/>
    <property type="project" value="TreeGrafter"/>
</dbReference>
<evidence type="ECO:0000259" key="10">
    <source>
        <dbReference type="Pfam" id="PF12932"/>
    </source>
</evidence>
<dbReference type="STRING" id="630390.A0A180H1B7"/>
<feature type="region of interest" description="Disordered" evidence="8">
    <location>
        <begin position="805"/>
        <end position="946"/>
    </location>
</feature>
<feature type="compositionally biased region" description="Low complexity" evidence="8">
    <location>
        <begin position="1592"/>
        <end position="1610"/>
    </location>
</feature>
<keyword evidence="7" id="KW-0472">Membrane</keyword>
<feature type="region of interest" description="Disordered" evidence="8">
    <location>
        <begin position="1303"/>
        <end position="1336"/>
    </location>
</feature>
<dbReference type="GO" id="GO:0005789">
    <property type="term" value="C:endoplasmic reticulum membrane"/>
    <property type="evidence" value="ECO:0007669"/>
    <property type="project" value="UniProtKB-SubCell"/>
</dbReference>
<keyword evidence="5 7" id="KW-0931">ER-Golgi transport</keyword>
<feature type="compositionally biased region" description="Polar residues" evidence="8">
    <location>
        <begin position="814"/>
        <end position="824"/>
    </location>
</feature>
<feature type="region of interest" description="Disordered" evidence="8">
    <location>
        <begin position="702"/>
        <end position="722"/>
    </location>
</feature>
<evidence type="ECO:0000313" key="13">
    <source>
        <dbReference type="Proteomes" id="UP000005240"/>
    </source>
</evidence>
<feature type="compositionally biased region" description="Polar residues" evidence="8">
    <location>
        <begin position="1652"/>
        <end position="1663"/>
    </location>
</feature>
<dbReference type="Pfam" id="PF12932">
    <property type="entry name" value="Sec16"/>
    <property type="match status" value="1"/>
</dbReference>
<sequence>MSQICTRVVGDSLAIECVIWSAGFPTVVFPGDLGWDEDCLVLLTIPAAQYERPIQRPPTAKAIKASKRRTERKAFSMSKSDADIKPQDIELPLSSPESAKLTRSRANRPPSIGDASQLFGGGSGSDDFFGPPSTFSNDLAQQGSLFDPVPEENGNTSSFDHDPFAWPTTDQPTIHSSTQHPSPVPNNSSQISDPNLSASYDPSSGFSSDYFNPYQPAPESTTYHQDHQPSNQQNIYSSPNLSFDPQGFNDPASFGSPASPYPQSVHHSSTGLGISHSSPQAPYGHQQQPDVDAYNPYAPAETHPVTQNRYSAYAPHQTPVFDPPNPHLADVIPRSASVNALSHSDAAQQASAYPNFQRPKLVQSATHHSSSPLNRPKVYDAYDPPAIRKKKTYAFNTTASLPSTPALGGDGFQSQIPLSGFNSSPQNYPTSFTPPPPPPPPPKQRCTSTPAHTHGPIQMSHMGSKDFYAQPPHILNPQRQFVSSVYSNHQQASSPLSKQPTFFESDPYQSHDYAPPSHEIISNPSADGQFQDFSRPSQEYQYGQPSQPPAQSTSTPYMPTSQVEDPYAPTPSSHPDQNRRNSIPLVSPPVTVDPSHPYAVGQGPPSHFGQFVPPAGADQAPPPPPPAPQDHSYASVVSGIHIGKQKVGSPLKMSIVADVDENVDEQHQQTFSSYQGGDYSAQVQPQDPVDALSSATQRLSINSQTAGSDSLNPSAIRFDEDPVPQTPPISLDPTANAQLASSFNTPEKLMSVPDVQIQPATPQISAPGNSIARQSRQFDEAPADMTATTHNQPISGSKSMEAIPLDSFDYGAPNDSNSQYTDFQYGNEYSHEPAQNNPQGIHQLDYSQSANSNRTSEGSPTSYNPYSAPVDVHNPASPSTLNGYPSSQPADFAHSDPYNQSSDYNLMGEGSVYGSTNQQSQSIYGLQPEGFTPDHSTTSRDTAPTDWPLESAAEDQVKGPSVYNPYHPMGQSHPDHMSRQMDDPMSERLTARVPVASFGFGGKLITVFPANVGGRGPMNGGQATGYEDPYGSGGMFPTTGAADSGTTVRVQKLSEVIPSSDLQSFPGPLFMDGGNKSNLGKKRKDVVGWLEAKLDEAEKELVFIQSTLVARHLNQDQSKDAQVENLQDKIILVKLLKLLVENEGKLSGTSKIDEAVRLVLQSMDSQPATVEATSALSNLSPSDSNPQDIITTYHTRSSHLDSIQALLSNGDRQKAVQVSVEHRMWPHALIIANSLGNDVWRETVKEFVRFEMADGDLSALAHAPLGSAPPPPPSKGREGLRTLYTLFAGAGPAAVDEFSLSGAHTSPSHLESHAMSAMSTGINPSQMGTSRTPSPAPLLHPIRPSPAKIPNNVLHQWRSVVAMTISNRVPGSAPFLLRLGDTLLSNGRTYAAHTTYLLSNGLMPQVSLDNGNRISLLGSPAISNPERPGLDLEAVMLTEVLEFALSLSPVPKNVDQFIGIPHLQAYRLALGLEYATFGLVDRANKYCEALGATTKLATKPCPFYHASLLEQVKTLSGRLSATPLADKGSSWITRKMPRPTLDNVWQSLEGRVHKFVAGDDDETSNQVASTSASSAAQNNKVLGPFSHYSSISPGSVSGSVSRVQSSSDLGQINTQTTGGLAGPFHHNANLQRPSSGAGYSPSYYSKDPRRASPSNQYEGSSLSPVDYVPFRGQTSSVPPLNSYEQTGPSAGSPANPSSPGETVTGENAATTSSGGGWWEASNSYGTPANSTSQPVFESIQDTPIADDGSGFIDPMASFGGPVFGSPIPSMVASHNSFDPPSGSRTQFGDDDEEDLGFGNSSSRKRDNGIGSGFDDDHRADDSPSNHHKNDKNDSKPAETDSENKSIKNAPSSSWLGRWFKRDSGSQAPPGSGPVKANLGEDFSLVYDPETKRWVNKKAGATQSASTGGPPPPPPRAQTASPTSSMRPAELPPTTGSRNSPGPNRVFSAGVPPPPAMSRSNTTGLQNGRNSLDVPPASSSSVPAPPPSDHNPPAAAAGLANTPTPPPPSSIAGKKPNAKKNIRSRYVEIR</sequence>
<gene>
    <name evidence="11" type="ORF">PTTG_01722</name>
</gene>
<feature type="compositionally biased region" description="Polar residues" evidence="8">
    <location>
        <begin position="412"/>
        <end position="431"/>
    </location>
</feature>
<dbReference type="VEuPathDB" id="FungiDB:PTTG_01722"/>
<feature type="compositionally biased region" description="Polar residues" evidence="8">
    <location>
        <begin position="363"/>
        <end position="373"/>
    </location>
</feature>
<keyword evidence="7" id="KW-0653">Protein transport</keyword>
<evidence type="ECO:0000256" key="8">
    <source>
        <dbReference type="SAM" id="MobiDB-lite"/>
    </source>
</evidence>